<gene>
    <name evidence="1" type="ORF">LTS18_005934</name>
</gene>
<evidence type="ECO:0000313" key="2">
    <source>
        <dbReference type="Proteomes" id="UP001186974"/>
    </source>
</evidence>
<sequence length="96" mass="10444">LREKSNFAPTFPVKDRDEMSESEIEADERDVHDLTMASRDGATRTRSGRSGTSRRRSSAARSFGATAATARGEDLEKVGSPRDGEARENGLAKTKS</sequence>
<reference evidence="1" key="1">
    <citation type="submission" date="2024-09" db="EMBL/GenBank/DDBJ databases">
        <title>Black Yeasts Isolated from many extreme environments.</title>
        <authorList>
            <person name="Coleine C."/>
            <person name="Stajich J.E."/>
            <person name="Selbmann L."/>
        </authorList>
    </citation>
    <scope>NUCLEOTIDE SEQUENCE</scope>
    <source>
        <strain evidence="1">CCFEE 5737</strain>
    </source>
</reference>
<comment type="caution">
    <text evidence="1">The sequence shown here is derived from an EMBL/GenBank/DDBJ whole genome shotgun (WGS) entry which is preliminary data.</text>
</comment>
<feature type="non-terminal residue" evidence="1">
    <location>
        <position position="1"/>
    </location>
</feature>
<protein>
    <submittedName>
        <fullName evidence="1">Uncharacterized protein</fullName>
    </submittedName>
</protein>
<name>A0ACC3D437_9PEZI</name>
<dbReference type="EMBL" id="JAWDJW010007764">
    <property type="protein sequence ID" value="KAK3061558.1"/>
    <property type="molecule type" value="Genomic_DNA"/>
</dbReference>
<accession>A0ACC3D437</accession>
<dbReference type="Proteomes" id="UP001186974">
    <property type="component" value="Unassembled WGS sequence"/>
</dbReference>
<organism evidence="1 2">
    <name type="scientific">Coniosporium uncinatum</name>
    <dbReference type="NCBI Taxonomy" id="93489"/>
    <lineage>
        <taxon>Eukaryota</taxon>
        <taxon>Fungi</taxon>
        <taxon>Dikarya</taxon>
        <taxon>Ascomycota</taxon>
        <taxon>Pezizomycotina</taxon>
        <taxon>Dothideomycetes</taxon>
        <taxon>Dothideomycetes incertae sedis</taxon>
        <taxon>Coniosporium</taxon>
    </lineage>
</organism>
<evidence type="ECO:0000313" key="1">
    <source>
        <dbReference type="EMBL" id="KAK3061558.1"/>
    </source>
</evidence>
<proteinExistence type="predicted"/>
<keyword evidence="2" id="KW-1185">Reference proteome</keyword>